<reference evidence="4" key="2">
    <citation type="submission" date="2025-05" db="UniProtKB">
        <authorList>
            <consortium name="EnsemblMetazoa"/>
        </authorList>
    </citation>
    <scope>IDENTIFICATION</scope>
    <source>
        <strain evidence="4">Foshan</strain>
    </source>
</reference>
<evidence type="ECO:0000313" key="5">
    <source>
        <dbReference type="Proteomes" id="UP000069940"/>
    </source>
</evidence>
<evidence type="ECO:0000256" key="3">
    <source>
        <dbReference type="SAM" id="SignalP"/>
    </source>
</evidence>
<feature type="compositionally biased region" description="Basic and acidic residues" evidence="1">
    <location>
        <begin position="207"/>
        <end position="219"/>
    </location>
</feature>
<dbReference type="EnsemblMetazoa" id="AALFPA23_024843.R37030">
    <property type="protein sequence ID" value="AALFPA23_024843.P37030"/>
    <property type="gene ID" value="AALFPA23_024843"/>
</dbReference>
<keyword evidence="5" id="KW-1185">Reference proteome</keyword>
<sequence length="477" mass="51850">MPFRNVASKLVLIIASVLVHHALVARSAPPGIVPVAEVPTNLASATGGVGNTSAEMPLLDATKLPFLATCNADKISEKLCEQYRTLATTVLTYRTVEDVLKVTQEKMDSESFCDNLVPVVKNRKAKHPEVVENPLEKNNFCTLWCVKMMDDLTTLGVNPICKVLLWGFRQEVLSEQETVPEDLGKKVAGVAVPPLLAQNIKLPEVVKNEESPVETKPEEPVASQPNITDPKKIIQEPTLPKSISGAADTKESASDTAVAKAPLNPAVAEQLNPTTAKGATTVASKVQQKPTPGAADEATVDEDNQQLDDTDAQNEDNIIANNNDGNAGLNGGENTDEMYDDDELPQQPAVPKESQVKEERDPIDEEQRDTDFSVEQPAAAAAVQIERVDPFFDQDDSNFFSYFMFMMFACIACYVAYHNKSKLMALLVEGRRSNSGRGGFSKGRKHTAAYRKLDSNLEEAITSNASASSRSTSQIIY</sequence>
<keyword evidence="3" id="KW-0732">Signal</keyword>
<dbReference type="PANTHER" id="PTHR16502">
    <property type="entry name" value="KERATINOCYTE-ASSOCIATED TRANSMEMBRANE PROTEIN 2"/>
    <property type="match status" value="1"/>
</dbReference>
<evidence type="ECO:0008006" key="6">
    <source>
        <dbReference type="Google" id="ProtNLM"/>
    </source>
</evidence>
<reference evidence="5" key="1">
    <citation type="journal article" date="2015" name="Proc. Natl. Acad. Sci. U.S.A.">
        <title>Genome sequence of the Asian Tiger mosquito, Aedes albopictus, reveals insights into its biology, genetics, and evolution.</title>
        <authorList>
            <person name="Chen X.G."/>
            <person name="Jiang X."/>
            <person name="Gu J."/>
            <person name="Xu M."/>
            <person name="Wu Y."/>
            <person name="Deng Y."/>
            <person name="Zhang C."/>
            <person name="Bonizzoni M."/>
            <person name="Dermauw W."/>
            <person name="Vontas J."/>
            <person name="Armbruster P."/>
            <person name="Huang X."/>
            <person name="Yang Y."/>
            <person name="Zhang H."/>
            <person name="He W."/>
            <person name="Peng H."/>
            <person name="Liu Y."/>
            <person name="Wu K."/>
            <person name="Chen J."/>
            <person name="Lirakis M."/>
            <person name="Topalis P."/>
            <person name="Van Leeuwen T."/>
            <person name="Hall A.B."/>
            <person name="Jiang X."/>
            <person name="Thorpe C."/>
            <person name="Mueller R.L."/>
            <person name="Sun C."/>
            <person name="Waterhouse R.M."/>
            <person name="Yan G."/>
            <person name="Tu Z.J."/>
            <person name="Fang X."/>
            <person name="James A.A."/>
        </authorList>
    </citation>
    <scope>NUCLEOTIDE SEQUENCE [LARGE SCALE GENOMIC DNA]</scope>
    <source>
        <strain evidence="5">Foshan</strain>
    </source>
</reference>
<dbReference type="RefSeq" id="XP_029733804.2">
    <property type="nucleotide sequence ID" value="XM_029877944.2"/>
</dbReference>
<name>A0ABM2A674_AEDAL</name>
<proteinExistence type="predicted"/>
<feature type="compositionally biased region" description="Acidic residues" evidence="1">
    <location>
        <begin position="298"/>
        <end position="314"/>
    </location>
</feature>
<feature type="compositionally biased region" description="Polar residues" evidence="1">
    <location>
        <begin position="271"/>
        <end position="290"/>
    </location>
</feature>
<evidence type="ECO:0000313" key="4">
    <source>
        <dbReference type="EnsemblMetazoa" id="AALFPA23_024843.P37030"/>
    </source>
</evidence>
<evidence type="ECO:0000256" key="2">
    <source>
        <dbReference type="SAM" id="Phobius"/>
    </source>
</evidence>
<keyword evidence="2" id="KW-0812">Transmembrane</keyword>
<feature type="compositionally biased region" description="Acidic residues" evidence="1">
    <location>
        <begin position="334"/>
        <end position="344"/>
    </location>
</feature>
<feature type="transmembrane region" description="Helical" evidence="2">
    <location>
        <begin position="399"/>
        <end position="417"/>
    </location>
</feature>
<feature type="compositionally biased region" description="Low complexity" evidence="1">
    <location>
        <begin position="315"/>
        <end position="327"/>
    </location>
</feature>
<feature type="region of interest" description="Disordered" evidence="1">
    <location>
        <begin position="207"/>
        <end position="374"/>
    </location>
</feature>
<dbReference type="Pfam" id="PF17818">
    <property type="entry name" value="KCT2"/>
    <property type="match status" value="1"/>
</dbReference>
<accession>A0ABM2A674</accession>
<dbReference type="InterPro" id="IPR037645">
    <property type="entry name" value="KCT2"/>
</dbReference>
<protein>
    <recommendedName>
        <fullName evidence="6">Secreted protein</fullName>
    </recommendedName>
</protein>
<keyword evidence="2" id="KW-1133">Transmembrane helix</keyword>
<evidence type="ECO:0000256" key="1">
    <source>
        <dbReference type="SAM" id="MobiDB-lite"/>
    </source>
</evidence>
<dbReference type="PANTHER" id="PTHR16502:SF0">
    <property type="entry name" value="KERATINOCYTE-ASSOCIATED TRANSMEMBRANE PROTEIN 2"/>
    <property type="match status" value="1"/>
</dbReference>
<dbReference type="GeneID" id="109408281"/>
<organism evidence="4 5">
    <name type="scientific">Aedes albopictus</name>
    <name type="common">Asian tiger mosquito</name>
    <name type="synonym">Stegomyia albopicta</name>
    <dbReference type="NCBI Taxonomy" id="7160"/>
    <lineage>
        <taxon>Eukaryota</taxon>
        <taxon>Metazoa</taxon>
        <taxon>Ecdysozoa</taxon>
        <taxon>Arthropoda</taxon>
        <taxon>Hexapoda</taxon>
        <taxon>Insecta</taxon>
        <taxon>Pterygota</taxon>
        <taxon>Neoptera</taxon>
        <taxon>Endopterygota</taxon>
        <taxon>Diptera</taxon>
        <taxon>Nematocera</taxon>
        <taxon>Culicoidea</taxon>
        <taxon>Culicidae</taxon>
        <taxon>Culicinae</taxon>
        <taxon>Aedini</taxon>
        <taxon>Aedes</taxon>
        <taxon>Stegomyia</taxon>
    </lineage>
</organism>
<dbReference type="Proteomes" id="UP000069940">
    <property type="component" value="Unassembled WGS sequence"/>
</dbReference>
<feature type="signal peptide" evidence="3">
    <location>
        <begin position="1"/>
        <end position="27"/>
    </location>
</feature>
<feature type="chain" id="PRO_5045350005" description="Secreted protein" evidence="3">
    <location>
        <begin position="28"/>
        <end position="477"/>
    </location>
</feature>
<keyword evidence="2" id="KW-0472">Membrane</keyword>